<sequence length="74" mass="8492">MKFTNAVKHNIKNKLKHQTTKASLLDLEALEGAEYYRKLAEWLDRASRVLFPEIIPLYSKQPKAGSCPLTLYSI</sequence>
<evidence type="ECO:0000313" key="2">
    <source>
        <dbReference type="Proteomes" id="UP001158576"/>
    </source>
</evidence>
<organism evidence="1 2">
    <name type="scientific">Oikopleura dioica</name>
    <name type="common">Tunicate</name>
    <dbReference type="NCBI Taxonomy" id="34765"/>
    <lineage>
        <taxon>Eukaryota</taxon>
        <taxon>Metazoa</taxon>
        <taxon>Chordata</taxon>
        <taxon>Tunicata</taxon>
        <taxon>Appendicularia</taxon>
        <taxon>Copelata</taxon>
        <taxon>Oikopleuridae</taxon>
        <taxon>Oikopleura</taxon>
    </lineage>
</organism>
<proteinExistence type="predicted"/>
<protein>
    <submittedName>
        <fullName evidence="1">Oidioi.mRNA.OKI2018_I69.PAR.g10328.t1.cds</fullName>
    </submittedName>
</protein>
<reference evidence="1 2" key="1">
    <citation type="submission" date="2021-04" db="EMBL/GenBank/DDBJ databases">
        <authorList>
            <person name="Bliznina A."/>
        </authorList>
    </citation>
    <scope>NUCLEOTIDE SEQUENCE [LARGE SCALE GENOMIC DNA]</scope>
</reference>
<keyword evidence="2" id="KW-1185">Reference proteome</keyword>
<dbReference type="EMBL" id="OU015568">
    <property type="protein sequence ID" value="CAG5083264.1"/>
    <property type="molecule type" value="Genomic_DNA"/>
</dbReference>
<name>A0ABN7RT59_OIKDI</name>
<gene>
    <name evidence="1" type="ORF">OKIOD_LOCUS1886</name>
</gene>
<accession>A0ABN7RT59</accession>
<evidence type="ECO:0000313" key="1">
    <source>
        <dbReference type="EMBL" id="CAG5083264.1"/>
    </source>
</evidence>
<dbReference type="Proteomes" id="UP001158576">
    <property type="component" value="Chromosome PAR"/>
</dbReference>